<evidence type="ECO:0000313" key="3">
    <source>
        <dbReference type="Proteomes" id="UP001206925"/>
    </source>
</evidence>
<reference evidence="2" key="1">
    <citation type="submission" date="2022-06" db="EMBL/GenBank/DDBJ databases">
        <title>Uncovering the hologenomic basis of an extraordinary plant invasion.</title>
        <authorList>
            <person name="Bieker V.C."/>
            <person name="Martin M.D."/>
            <person name="Gilbert T."/>
            <person name="Hodgins K."/>
            <person name="Battlay P."/>
            <person name="Petersen B."/>
            <person name="Wilson J."/>
        </authorList>
    </citation>
    <scope>NUCLEOTIDE SEQUENCE</scope>
    <source>
        <strain evidence="2">AA19_3_7</strain>
        <tissue evidence="2">Leaf</tissue>
    </source>
</reference>
<comment type="caution">
    <text evidence="2">The sequence shown here is derived from an EMBL/GenBank/DDBJ whole genome shotgun (WGS) entry which is preliminary data.</text>
</comment>
<protein>
    <submittedName>
        <fullName evidence="2">Uncharacterized protein</fullName>
    </submittedName>
</protein>
<keyword evidence="3" id="KW-1185">Reference proteome</keyword>
<dbReference type="AlphaFoldDB" id="A0AAD5D4S0"/>
<feature type="region of interest" description="Disordered" evidence="1">
    <location>
        <begin position="16"/>
        <end position="39"/>
    </location>
</feature>
<proteinExistence type="predicted"/>
<evidence type="ECO:0000256" key="1">
    <source>
        <dbReference type="SAM" id="MobiDB-lite"/>
    </source>
</evidence>
<feature type="non-terminal residue" evidence="2">
    <location>
        <position position="1"/>
    </location>
</feature>
<organism evidence="2 3">
    <name type="scientific">Ambrosia artemisiifolia</name>
    <name type="common">Common ragweed</name>
    <dbReference type="NCBI Taxonomy" id="4212"/>
    <lineage>
        <taxon>Eukaryota</taxon>
        <taxon>Viridiplantae</taxon>
        <taxon>Streptophyta</taxon>
        <taxon>Embryophyta</taxon>
        <taxon>Tracheophyta</taxon>
        <taxon>Spermatophyta</taxon>
        <taxon>Magnoliopsida</taxon>
        <taxon>eudicotyledons</taxon>
        <taxon>Gunneridae</taxon>
        <taxon>Pentapetalae</taxon>
        <taxon>asterids</taxon>
        <taxon>campanulids</taxon>
        <taxon>Asterales</taxon>
        <taxon>Asteraceae</taxon>
        <taxon>Asteroideae</taxon>
        <taxon>Heliantheae alliance</taxon>
        <taxon>Heliantheae</taxon>
        <taxon>Ambrosia</taxon>
    </lineage>
</organism>
<dbReference type="EMBL" id="JAMZMK010004110">
    <property type="protein sequence ID" value="KAI7754216.1"/>
    <property type="molecule type" value="Genomic_DNA"/>
</dbReference>
<dbReference type="Proteomes" id="UP001206925">
    <property type="component" value="Unassembled WGS sequence"/>
</dbReference>
<gene>
    <name evidence="2" type="ORF">M8C21_006446</name>
</gene>
<sequence>TIAVSPVPSIPLVTSSAVEEAANPAEREGIGGDGGGSSGGAAFVTSHSYGGIRVMGLKELLEAGNRERVVVGGGAWWWWG</sequence>
<evidence type="ECO:0000313" key="2">
    <source>
        <dbReference type="EMBL" id="KAI7754216.1"/>
    </source>
</evidence>
<name>A0AAD5D4S0_AMBAR</name>
<accession>A0AAD5D4S0</accession>